<feature type="domain" description="Aminopeptidase N-like N-terminal" evidence="19">
    <location>
        <begin position="122"/>
        <end position="310"/>
    </location>
</feature>
<dbReference type="Gene3D" id="2.60.40.1730">
    <property type="entry name" value="tricorn interacting facor f3 domain"/>
    <property type="match status" value="1"/>
</dbReference>
<feature type="binding site" evidence="14">
    <location>
        <position position="421"/>
    </location>
    <ligand>
        <name>Zn(2+)</name>
        <dbReference type="ChEBI" id="CHEBI:29105"/>
        <note>catalytic</note>
    </ligand>
</feature>
<dbReference type="FunFam" id="2.60.40.1910:FF:000004">
    <property type="entry name" value="Aminopeptidase"/>
    <property type="match status" value="1"/>
</dbReference>
<evidence type="ECO:0000259" key="18">
    <source>
        <dbReference type="Pfam" id="PF11838"/>
    </source>
</evidence>
<feature type="binding site" evidence="14">
    <location>
        <position position="417"/>
    </location>
    <ligand>
        <name>Zn(2+)</name>
        <dbReference type="ChEBI" id="CHEBI:29105"/>
        <note>catalytic</note>
    </ligand>
</feature>
<keyword evidence="4" id="KW-0645">Protease</keyword>
<keyword evidence="3" id="KW-0031">Aminopeptidase</keyword>
<evidence type="ECO:0000256" key="6">
    <source>
        <dbReference type="ARBA" id="ARBA00022723"/>
    </source>
</evidence>
<name>A0AAN7ZB65_9PEZI</name>
<dbReference type="SUPFAM" id="SSF63737">
    <property type="entry name" value="Leukotriene A4 hydrolase N-terminal domain"/>
    <property type="match status" value="1"/>
</dbReference>
<dbReference type="InterPro" id="IPR001930">
    <property type="entry name" value="Peptidase_M1"/>
</dbReference>
<dbReference type="Proteomes" id="UP001305414">
    <property type="component" value="Unassembled WGS sequence"/>
</dbReference>
<dbReference type="GO" id="GO:0042277">
    <property type="term" value="F:peptide binding"/>
    <property type="evidence" value="ECO:0007669"/>
    <property type="project" value="TreeGrafter"/>
</dbReference>
<keyword evidence="5" id="KW-0812">Transmembrane</keyword>
<gene>
    <name evidence="20" type="ORF">RRF57_008615</name>
</gene>
<dbReference type="InterPro" id="IPR042097">
    <property type="entry name" value="Aminopeptidase_N-like_N_sf"/>
</dbReference>
<feature type="site" description="Transition state stabilizer" evidence="15">
    <location>
        <position position="524"/>
    </location>
</feature>
<dbReference type="Pfam" id="PF01433">
    <property type="entry name" value="Peptidase_M1"/>
    <property type="match status" value="1"/>
</dbReference>
<evidence type="ECO:0000256" key="15">
    <source>
        <dbReference type="PIRSR" id="PIRSR634016-4"/>
    </source>
</evidence>
<dbReference type="GO" id="GO:0008270">
    <property type="term" value="F:zinc ion binding"/>
    <property type="evidence" value="ECO:0007669"/>
    <property type="project" value="InterPro"/>
</dbReference>
<keyword evidence="12" id="KW-0325">Glycoprotein</keyword>
<dbReference type="Gene3D" id="2.60.40.1910">
    <property type="match status" value="1"/>
</dbReference>
<dbReference type="GO" id="GO:0070006">
    <property type="term" value="F:metalloaminopeptidase activity"/>
    <property type="evidence" value="ECO:0007669"/>
    <property type="project" value="TreeGrafter"/>
</dbReference>
<evidence type="ECO:0000259" key="19">
    <source>
        <dbReference type="Pfam" id="PF17900"/>
    </source>
</evidence>
<dbReference type="PANTHER" id="PTHR11533:SF174">
    <property type="entry name" value="PUROMYCIN-SENSITIVE AMINOPEPTIDASE-RELATED"/>
    <property type="match status" value="1"/>
</dbReference>
<dbReference type="Gene3D" id="1.10.390.10">
    <property type="entry name" value="Neutral Protease Domain 2"/>
    <property type="match status" value="1"/>
</dbReference>
<dbReference type="InterPro" id="IPR050344">
    <property type="entry name" value="Peptidase_M1_aminopeptidases"/>
</dbReference>
<protein>
    <recommendedName>
        <fullName evidence="22">Aminopeptidase</fullName>
    </recommendedName>
</protein>
<evidence type="ECO:0000256" key="11">
    <source>
        <dbReference type="ARBA" id="ARBA00023136"/>
    </source>
</evidence>
<dbReference type="InterPro" id="IPR024571">
    <property type="entry name" value="ERAP1-like_C_dom"/>
</dbReference>
<dbReference type="EMBL" id="JAWHQM010000028">
    <property type="protein sequence ID" value="KAK5632901.1"/>
    <property type="molecule type" value="Genomic_DNA"/>
</dbReference>
<evidence type="ECO:0008006" key="22">
    <source>
        <dbReference type="Google" id="ProtNLM"/>
    </source>
</evidence>
<dbReference type="InterPro" id="IPR045357">
    <property type="entry name" value="Aminopeptidase_N-like_N"/>
</dbReference>
<evidence type="ECO:0000256" key="8">
    <source>
        <dbReference type="ARBA" id="ARBA00022833"/>
    </source>
</evidence>
<keyword evidence="7" id="KW-0378">Hydrolase</keyword>
<dbReference type="GO" id="GO:0043171">
    <property type="term" value="P:peptide catabolic process"/>
    <property type="evidence" value="ECO:0007669"/>
    <property type="project" value="TreeGrafter"/>
</dbReference>
<organism evidence="20 21">
    <name type="scientific">Xylaria bambusicola</name>
    <dbReference type="NCBI Taxonomy" id="326684"/>
    <lineage>
        <taxon>Eukaryota</taxon>
        <taxon>Fungi</taxon>
        <taxon>Dikarya</taxon>
        <taxon>Ascomycota</taxon>
        <taxon>Pezizomycotina</taxon>
        <taxon>Sordariomycetes</taxon>
        <taxon>Xylariomycetidae</taxon>
        <taxon>Xylariales</taxon>
        <taxon>Xylariaceae</taxon>
        <taxon>Xylaria</taxon>
    </lineage>
</organism>
<evidence type="ECO:0000256" key="13">
    <source>
        <dbReference type="PIRSR" id="PIRSR634016-1"/>
    </source>
</evidence>
<dbReference type="CDD" id="cd09601">
    <property type="entry name" value="M1_APN-Q_like"/>
    <property type="match status" value="1"/>
</dbReference>
<dbReference type="FunFam" id="1.10.390.10:FF:000016">
    <property type="entry name" value="Glutamyl aminopeptidase"/>
    <property type="match status" value="1"/>
</dbReference>
<dbReference type="GO" id="GO:0005737">
    <property type="term" value="C:cytoplasm"/>
    <property type="evidence" value="ECO:0007669"/>
    <property type="project" value="TreeGrafter"/>
</dbReference>
<dbReference type="AlphaFoldDB" id="A0AAN7ZB65"/>
<dbReference type="PANTHER" id="PTHR11533">
    <property type="entry name" value="PROTEASE M1 ZINC METALLOPROTEASE"/>
    <property type="match status" value="1"/>
</dbReference>
<keyword evidence="6 14" id="KW-0479">Metal-binding</keyword>
<evidence type="ECO:0000256" key="9">
    <source>
        <dbReference type="ARBA" id="ARBA00022989"/>
    </source>
</evidence>
<keyword evidence="21" id="KW-1185">Reference proteome</keyword>
<evidence type="ECO:0000256" key="4">
    <source>
        <dbReference type="ARBA" id="ARBA00022670"/>
    </source>
</evidence>
<dbReference type="Gene3D" id="1.25.50.20">
    <property type="match status" value="1"/>
</dbReference>
<dbReference type="SUPFAM" id="SSF55486">
    <property type="entry name" value="Metalloproteases ('zincins'), catalytic domain"/>
    <property type="match status" value="1"/>
</dbReference>
<dbReference type="InterPro" id="IPR014782">
    <property type="entry name" value="Peptidase_M1_dom"/>
</dbReference>
<evidence type="ECO:0000313" key="20">
    <source>
        <dbReference type="EMBL" id="KAK5632901.1"/>
    </source>
</evidence>
<dbReference type="FunFam" id="2.60.40.1730:FF:000002">
    <property type="entry name" value="Aminopeptidase"/>
    <property type="match status" value="1"/>
</dbReference>
<evidence type="ECO:0000256" key="1">
    <source>
        <dbReference type="ARBA" id="ARBA00004167"/>
    </source>
</evidence>
<dbReference type="InterPro" id="IPR027268">
    <property type="entry name" value="Peptidase_M4/M1_CTD_sf"/>
</dbReference>
<evidence type="ECO:0000256" key="7">
    <source>
        <dbReference type="ARBA" id="ARBA00022801"/>
    </source>
</evidence>
<keyword evidence="9" id="KW-1133">Transmembrane helix</keyword>
<feature type="region of interest" description="Disordered" evidence="16">
    <location>
        <begin position="46"/>
        <end position="68"/>
    </location>
</feature>
<reference evidence="20 21" key="1">
    <citation type="submission" date="2023-10" db="EMBL/GenBank/DDBJ databases">
        <title>Draft genome sequence of Xylaria bambusicola isolate GMP-LS, the root and basal stem rot pathogen of sugarcane in Indonesia.</title>
        <authorList>
            <person name="Selvaraj P."/>
            <person name="Muralishankar V."/>
            <person name="Muruganantham S."/>
            <person name="Sp S."/>
            <person name="Haryani S."/>
            <person name="Lau K.J.X."/>
            <person name="Naqvi N.I."/>
        </authorList>
    </citation>
    <scope>NUCLEOTIDE SEQUENCE [LARGE SCALE GENOMIC DNA]</scope>
    <source>
        <strain evidence="20">GMP-LS</strain>
    </source>
</reference>
<sequence>MSLRSLARIESLSRASPLTNRVRLRHYPPTHPDILGRVSLSSISRPTPSISSLTPSSTPPRQSRLSSLTYSRPAISLSTSFIRYCSYRRHNMCRLAGDSEHFGGAKPDPNMGRELLPTNVIPRHYDVTLEPDFKKFTFEGKVVIDFDVQEDTQSISLHTIEIDIHSAHIKSGESVVTSSAAITYNESTQVSNIELKETVPKGKAQLEIKYTGQLNDSMAGFYRSTYKKPDGSEGILATTQMEANDCRRAFPCFDEPLHKANFTVTLIADKHLTCLSNMDVASETEVLSEMSGTTKKAVKFNPTPLMSTYLVAFIIGELNYIETKKFRVPIRVYAPPSSNIEHGRFSLELAARTLEYYEKIFGAQFPLPKMDMVAIPDFAAGAMENWGLITYRVVDLMMDEAASGAAMKERVAEVVQHELAHQWFGNLVTMDWWEGLWLNEGFATLMSWLSKFNTLPLHPKQFVNANMAVLGCNHFYPEWKVWENYVADNLQSALGLDSLRSSHPIEVPVKRASEVDQIFDAISYSKGSCVLRMISTYLGEDVFLEGIRRYIKKHAYGNTQTDDLWAALEDASGKPVREIMSIWTKNVGFPVVQVTENSAERSILVKQNRFLRTGDTRPEEDKVLYPVFLGLRTEKGVDDSITLTQREGVYKLDNLDFFKLNANHTSIYRTSYSSERLAKLGQAAKDGKLTVEDRAGMLADAGALAVSGYQKTSGVLNLLKGFDTEESFVVWSEIIARVATVQSAWIFEDQAVKDGLEVFIKQLTSERAHKLGWTFTDKDGHVEQQFKAMLFGAAGMAGDEEIIAAAKEMFSKYMAGDKSAIHPNIRGSVFGMALKYGGKEEYDGILKAFTASTNTDERNTILRCLGRAKDPELIQRTLDLALSSEVKSQDIYLPASGLRSHPEGVEALFNWLNDKWPEIYKRLSGNPPILGSMVTICTSSFTKPEQLEKVEQFFKDIDTRAFDQPLAQSKDAIRSKVSWVERDHDDVATWVKENGYKKASL</sequence>
<dbReference type="InterPro" id="IPR034016">
    <property type="entry name" value="M1_APN-typ"/>
</dbReference>
<evidence type="ECO:0000256" key="16">
    <source>
        <dbReference type="SAM" id="MobiDB-lite"/>
    </source>
</evidence>
<evidence type="ECO:0000256" key="12">
    <source>
        <dbReference type="ARBA" id="ARBA00023180"/>
    </source>
</evidence>
<keyword evidence="8 14" id="KW-0862">Zinc</keyword>
<dbReference type="GO" id="GO:0006508">
    <property type="term" value="P:proteolysis"/>
    <property type="evidence" value="ECO:0007669"/>
    <property type="project" value="UniProtKB-KW"/>
</dbReference>
<feature type="binding site" evidence="14">
    <location>
        <position position="440"/>
    </location>
    <ligand>
        <name>Zn(2+)</name>
        <dbReference type="ChEBI" id="CHEBI:29105"/>
        <note>catalytic</note>
    </ligand>
</feature>
<dbReference type="PRINTS" id="PR00756">
    <property type="entry name" value="ALADIPTASE"/>
</dbReference>
<comment type="subcellular location">
    <subcellularLocation>
        <location evidence="1">Membrane</location>
        <topology evidence="1">Single-pass membrane protein</topology>
    </subcellularLocation>
</comment>
<comment type="caution">
    <text evidence="20">The sequence shown here is derived from an EMBL/GenBank/DDBJ whole genome shotgun (WGS) entry which is preliminary data.</text>
</comment>
<evidence type="ECO:0000256" key="3">
    <source>
        <dbReference type="ARBA" id="ARBA00022438"/>
    </source>
</evidence>
<feature type="domain" description="ERAP1-like C-terminal" evidence="18">
    <location>
        <begin position="657"/>
        <end position="974"/>
    </location>
</feature>
<feature type="active site" description="Proton acceptor" evidence="13">
    <location>
        <position position="418"/>
    </location>
</feature>
<evidence type="ECO:0000256" key="10">
    <source>
        <dbReference type="ARBA" id="ARBA00023049"/>
    </source>
</evidence>
<feature type="domain" description="Peptidase M1 membrane alanine aminopeptidase" evidence="17">
    <location>
        <begin position="345"/>
        <end position="583"/>
    </location>
</feature>
<keyword evidence="10" id="KW-0482">Metalloprotease</keyword>
<keyword evidence="11" id="KW-0472">Membrane</keyword>
<evidence type="ECO:0000256" key="14">
    <source>
        <dbReference type="PIRSR" id="PIRSR634016-3"/>
    </source>
</evidence>
<feature type="compositionally biased region" description="Low complexity" evidence="16">
    <location>
        <begin position="46"/>
        <end position="67"/>
    </location>
</feature>
<evidence type="ECO:0000259" key="17">
    <source>
        <dbReference type="Pfam" id="PF01433"/>
    </source>
</evidence>
<dbReference type="GO" id="GO:0016020">
    <property type="term" value="C:membrane"/>
    <property type="evidence" value="ECO:0007669"/>
    <property type="project" value="UniProtKB-SubCell"/>
</dbReference>
<comment type="cofactor">
    <cofactor evidence="14">
        <name>Zn(2+)</name>
        <dbReference type="ChEBI" id="CHEBI:29105"/>
    </cofactor>
    <text evidence="14">Binds 1 zinc ion per subunit.</text>
</comment>
<dbReference type="Pfam" id="PF17900">
    <property type="entry name" value="Peptidase_M1_N"/>
    <property type="match status" value="1"/>
</dbReference>
<evidence type="ECO:0000256" key="5">
    <source>
        <dbReference type="ARBA" id="ARBA00022692"/>
    </source>
</evidence>
<comment type="similarity">
    <text evidence="2">Belongs to the peptidase M1 family.</text>
</comment>
<proteinExistence type="inferred from homology"/>
<evidence type="ECO:0000313" key="21">
    <source>
        <dbReference type="Proteomes" id="UP001305414"/>
    </source>
</evidence>
<evidence type="ECO:0000256" key="2">
    <source>
        <dbReference type="ARBA" id="ARBA00010136"/>
    </source>
</evidence>
<dbReference type="Pfam" id="PF11838">
    <property type="entry name" value="ERAP1_C"/>
    <property type="match status" value="1"/>
</dbReference>
<accession>A0AAN7ZB65</accession>
<dbReference type="FunFam" id="1.25.50.20:FF:000002">
    <property type="entry name" value="Aminopeptidase"/>
    <property type="match status" value="1"/>
</dbReference>